<dbReference type="SUPFAM" id="SSF56322">
    <property type="entry name" value="ADC synthase"/>
    <property type="match status" value="1"/>
</dbReference>
<evidence type="ECO:0000256" key="1">
    <source>
        <dbReference type="ARBA" id="ARBA00001946"/>
    </source>
</evidence>
<keyword evidence="2" id="KW-0479">Metal-binding</keyword>
<dbReference type="GO" id="GO:0046872">
    <property type="term" value="F:metal ion binding"/>
    <property type="evidence" value="ECO:0007669"/>
    <property type="project" value="UniProtKB-KW"/>
</dbReference>
<sequence>KDILLGEKLSKDTKENAEHVMLVDLARNDLSKHASNVQVEVFKEVQYFSHVIHLVSTVQGKPKGRAIEIVGDTFPAGTLSGAPKYKAMELIDRYENQTRGFYGGAVGFIGLDNSVNLAIAIRSFVSKNNTLYSQAGAGIVINSSEEGELQEVNNKLAALKKALIMASTI</sequence>
<dbReference type="AlphaFoldDB" id="A0A3B0UVW8"/>
<proteinExistence type="predicted"/>
<organism evidence="6">
    <name type="scientific">hydrothermal vent metagenome</name>
    <dbReference type="NCBI Taxonomy" id="652676"/>
    <lineage>
        <taxon>unclassified sequences</taxon>
        <taxon>metagenomes</taxon>
        <taxon>ecological metagenomes</taxon>
    </lineage>
</organism>
<evidence type="ECO:0000256" key="3">
    <source>
        <dbReference type="ARBA" id="ARBA00022842"/>
    </source>
</evidence>
<keyword evidence="3" id="KW-0460">Magnesium</keyword>
<evidence type="ECO:0000256" key="4">
    <source>
        <dbReference type="ARBA" id="ARBA00023239"/>
    </source>
</evidence>
<dbReference type="Pfam" id="PF00425">
    <property type="entry name" value="Chorismate_bind"/>
    <property type="match status" value="1"/>
</dbReference>
<dbReference type="GO" id="GO:0000162">
    <property type="term" value="P:L-tryptophan biosynthetic process"/>
    <property type="evidence" value="ECO:0007669"/>
    <property type="project" value="TreeGrafter"/>
</dbReference>
<dbReference type="PANTHER" id="PTHR11236:SF48">
    <property type="entry name" value="ISOCHORISMATE SYNTHASE MENF"/>
    <property type="match status" value="1"/>
</dbReference>
<dbReference type="Gene3D" id="3.60.120.10">
    <property type="entry name" value="Anthranilate synthase"/>
    <property type="match status" value="1"/>
</dbReference>
<feature type="non-terminal residue" evidence="6">
    <location>
        <position position="1"/>
    </location>
</feature>
<gene>
    <name evidence="6" type="ORF">MNBD_BACTEROID04-494</name>
</gene>
<evidence type="ECO:0000259" key="5">
    <source>
        <dbReference type="Pfam" id="PF00425"/>
    </source>
</evidence>
<evidence type="ECO:0000256" key="2">
    <source>
        <dbReference type="ARBA" id="ARBA00022723"/>
    </source>
</evidence>
<dbReference type="InterPro" id="IPR019999">
    <property type="entry name" value="Anth_synth_I-like"/>
</dbReference>
<keyword evidence="4 6" id="KW-0456">Lyase</keyword>
<dbReference type="PANTHER" id="PTHR11236">
    <property type="entry name" value="AMINOBENZOATE/ANTHRANILATE SYNTHASE"/>
    <property type="match status" value="1"/>
</dbReference>
<dbReference type="InterPro" id="IPR015890">
    <property type="entry name" value="Chorismate_C"/>
</dbReference>
<protein>
    <submittedName>
        <fullName evidence="6">Anthranilate synthase, aminase component</fullName>
        <ecNumber evidence="6">4.1.3.27</ecNumber>
    </submittedName>
</protein>
<accession>A0A3B0UVW8</accession>
<dbReference type="InterPro" id="IPR005801">
    <property type="entry name" value="ADC_synthase"/>
</dbReference>
<feature type="domain" description="Chorismate-utilising enzyme C-terminal" evidence="5">
    <location>
        <begin position="5"/>
        <end position="155"/>
    </location>
</feature>
<reference evidence="6" key="1">
    <citation type="submission" date="2018-06" db="EMBL/GenBank/DDBJ databases">
        <authorList>
            <person name="Zhirakovskaya E."/>
        </authorList>
    </citation>
    <scope>NUCLEOTIDE SEQUENCE</scope>
</reference>
<dbReference type="EC" id="4.1.3.27" evidence="6"/>
<evidence type="ECO:0000313" key="6">
    <source>
        <dbReference type="EMBL" id="VAW23886.1"/>
    </source>
</evidence>
<dbReference type="GO" id="GO:0004049">
    <property type="term" value="F:anthranilate synthase activity"/>
    <property type="evidence" value="ECO:0007669"/>
    <property type="project" value="UniProtKB-EC"/>
</dbReference>
<dbReference type="EMBL" id="UOER01000219">
    <property type="protein sequence ID" value="VAW23886.1"/>
    <property type="molecule type" value="Genomic_DNA"/>
</dbReference>
<comment type="cofactor">
    <cofactor evidence="1">
        <name>Mg(2+)</name>
        <dbReference type="ChEBI" id="CHEBI:18420"/>
    </cofactor>
</comment>
<name>A0A3B0UVW8_9ZZZZ</name>
<dbReference type="PRINTS" id="PR00095">
    <property type="entry name" value="ANTSNTHASEI"/>
</dbReference>